<gene>
    <name evidence="3" type="primary">20343922</name>
    <name evidence="2" type="ORF">GGTG_03464</name>
</gene>
<sequence>MNPTVAGHQAALGVHNGARFVSVSSNSCDGPKDQMTEIYTSTHPPHPFNPDYSPSPSTTTRTNPTLQHHNENESHSPTPRQAHLTTTTMQFSSIFTQAVVALFVAQAAAAPLTSGEIMQKRAGRCMAIGPECQGKTWPSVPVITTKKKNPSGLRLLSVRQARCLSTGPECRGKAMDTSVFQTNTINTGIPQTKTKKTPKTKAKA</sequence>
<dbReference type="VEuPathDB" id="FungiDB:GGTG_03464"/>
<dbReference type="Proteomes" id="UP000006039">
    <property type="component" value="Unassembled WGS sequence"/>
</dbReference>
<dbReference type="AlphaFoldDB" id="J3NQA7"/>
<name>J3NQA7_GAET3</name>
<dbReference type="EnsemblFungi" id="EJT78363">
    <property type="protein sequence ID" value="EJT78363"/>
    <property type="gene ID" value="GGTG_03464"/>
</dbReference>
<reference evidence="2" key="2">
    <citation type="submission" date="2010-07" db="EMBL/GenBank/DDBJ databases">
        <authorList>
            <consortium name="The Broad Institute Genome Sequencing Platform"/>
            <consortium name="Broad Institute Genome Sequencing Center for Infectious Disease"/>
            <person name="Ma L.-J."/>
            <person name="Dead R."/>
            <person name="Young S."/>
            <person name="Zeng Q."/>
            <person name="Koehrsen M."/>
            <person name="Alvarado L."/>
            <person name="Berlin A."/>
            <person name="Chapman S.B."/>
            <person name="Chen Z."/>
            <person name="Freedman E."/>
            <person name="Gellesch M."/>
            <person name="Goldberg J."/>
            <person name="Griggs A."/>
            <person name="Gujja S."/>
            <person name="Heilman E.R."/>
            <person name="Heiman D."/>
            <person name="Hepburn T."/>
            <person name="Howarth C."/>
            <person name="Jen D."/>
            <person name="Larson L."/>
            <person name="Mehta T."/>
            <person name="Neiman D."/>
            <person name="Pearson M."/>
            <person name="Roberts A."/>
            <person name="Saif S."/>
            <person name="Shea T."/>
            <person name="Shenoy N."/>
            <person name="Sisk P."/>
            <person name="Stolte C."/>
            <person name="Sykes S."/>
            <person name="Walk T."/>
            <person name="White J."/>
            <person name="Yandava C."/>
            <person name="Haas B."/>
            <person name="Nusbaum C."/>
            <person name="Birren B."/>
        </authorList>
    </citation>
    <scope>NUCLEOTIDE SEQUENCE</scope>
    <source>
        <strain evidence="2">R3-111a-1</strain>
    </source>
</reference>
<evidence type="ECO:0000313" key="4">
    <source>
        <dbReference type="Proteomes" id="UP000006039"/>
    </source>
</evidence>
<dbReference type="RefSeq" id="XP_009219508.1">
    <property type="nucleotide sequence ID" value="XM_009221244.1"/>
</dbReference>
<keyword evidence="4" id="KW-1185">Reference proteome</keyword>
<evidence type="ECO:0000313" key="3">
    <source>
        <dbReference type="EnsemblFungi" id="EJT78363"/>
    </source>
</evidence>
<organism evidence="2">
    <name type="scientific">Gaeumannomyces tritici (strain R3-111a-1)</name>
    <name type="common">Wheat and barley take-all root rot fungus</name>
    <name type="synonym">Gaeumannomyces graminis var. tritici</name>
    <dbReference type="NCBI Taxonomy" id="644352"/>
    <lineage>
        <taxon>Eukaryota</taxon>
        <taxon>Fungi</taxon>
        <taxon>Dikarya</taxon>
        <taxon>Ascomycota</taxon>
        <taxon>Pezizomycotina</taxon>
        <taxon>Sordariomycetes</taxon>
        <taxon>Sordariomycetidae</taxon>
        <taxon>Magnaporthales</taxon>
        <taxon>Magnaporthaceae</taxon>
        <taxon>Gaeumannomyces</taxon>
    </lineage>
</organism>
<feature type="compositionally biased region" description="Low complexity" evidence="1">
    <location>
        <begin position="54"/>
        <end position="65"/>
    </location>
</feature>
<dbReference type="EMBL" id="GL385396">
    <property type="protein sequence ID" value="EJT78363.1"/>
    <property type="molecule type" value="Genomic_DNA"/>
</dbReference>
<dbReference type="HOGENOM" id="CLU_1343324_0_0_1"/>
<evidence type="ECO:0000256" key="1">
    <source>
        <dbReference type="SAM" id="MobiDB-lite"/>
    </source>
</evidence>
<reference evidence="3" key="4">
    <citation type="journal article" date="2015" name="G3 (Bethesda)">
        <title>Genome sequences of three phytopathogenic species of the Magnaporthaceae family of fungi.</title>
        <authorList>
            <person name="Okagaki L.H."/>
            <person name="Nunes C.C."/>
            <person name="Sailsbery J."/>
            <person name="Clay B."/>
            <person name="Brown D."/>
            <person name="John T."/>
            <person name="Oh Y."/>
            <person name="Young N."/>
            <person name="Fitzgerald M."/>
            <person name="Haas B.J."/>
            <person name="Zeng Q."/>
            <person name="Young S."/>
            <person name="Adiconis X."/>
            <person name="Fan L."/>
            <person name="Levin J.Z."/>
            <person name="Mitchell T.K."/>
            <person name="Okubara P.A."/>
            <person name="Farman M.L."/>
            <person name="Kohn L.M."/>
            <person name="Birren B."/>
            <person name="Ma L.-J."/>
            <person name="Dean R.A."/>
        </authorList>
    </citation>
    <scope>NUCLEOTIDE SEQUENCE</scope>
    <source>
        <strain evidence="3">R3-111a-1</strain>
    </source>
</reference>
<reference evidence="3" key="5">
    <citation type="submission" date="2018-04" db="UniProtKB">
        <authorList>
            <consortium name="EnsemblFungi"/>
        </authorList>
    </citation>
    <scope>IDENTIFICATION</scope>
    <source>
        <strain evidence="3">R3-111a-1</strain>
    </source>
</reference>
<feature type="region of interest" description="Disordered" evidence="1">
    <location>
        <begin position="25"/>
        <end position="80"/>
    </location>
</feature>
<dbReference type="GeneID" id="20343922"/>
<evidence type="ECO:0000313" key="2">
    <source>
        <dbReference type="EMBL" id="EJT78363.1"/>
    </source>
</evidence>
<reference evidence="4" key="1">
    <citation type="submission" date="2010-07" db="EMBL/GenBank/DDBJ databases">
        <title>The genome sequence of Gaeumannomyces graminis var. tritici strain R3-111a-1.</title>
        <authorList>
            <consortium name="The Broad Institute Genome Sequencing Platform"/>
            <person name="Ma L.-J."/>
            <person name="Dead R."/>
            <person name="Young S."/>
            <person name="Zeng Q."/>
            <person name="Koehrsen M."/>
            <person name="Alvarado L."/>
            <person name="Berlin A."/>
            <person name="Chapman S.B."/>
            <person name="Chen Z."/>
            <person name="Freedman E."/>
            <person name="Gellesch M."/>
            <person name="Goldberg J."/>
            <person name="Griggs A."/>
            <person name="Gujja S."/>
            <person name="Heilman E.R."/>
            <person name="Heiman D."/>
            <person name="Hepburn T."/>
            <person name="Howarth C."/>
            <person name="Jen D."/>
            <person name="Larson L."/>
            <person name="Mehta T."/>
            <person name="Neiman D."/>
            <person name="Pearson M."/>
            <person name="Roberts A."/>
            <person name="Saif S."/>
            <person name="Shea T."/>
            <person name="Shenoy N."/>
            <person name="Sisk P."/>
            <person name="Stolte C."/>
            <person name="Sykes S."/>
            <person name="Walk T."/>
            <person name="White J."/>
            <person name="Yandava C."/>
            <person name="Haas B."/>
            <person name="Nusbaum C."/>
            <person name="Birren B."/>
        </authorList>
    </citation>
    <scope>NUCLEOTIDE SEQUENCE [LARGE SCALE GENOMIC DNA]</scope>
    <source>
        <strain evidence="4">R3-111a-1</strain>
    </source>
</reference>
<accession>J3NQA7</accession>
<proteinExistence type="predicted"/>
<reference evidence="2" key="3">
    <citation type="submission" date="2010-09" db="EMBL/GenBank/DDBJ databases">
        <title>Annotation of Gaeumannomyces graminis var. tritici R3-111a-1.</title>
        <authorList>
            <consortium name="The Broad Institute Genome Sequencing Platform"/>
            <person name="Ma L.-J."/>
            <person name="Dead R."/>
            <person name="Young S.K."/>
            <person name="Zeng Q."/>
            <person name="Gargeya S."/>
            <person name="Fitzgerald M."/>
            <person name="Haas B."/>
            <person name="Abouelleil A."/>
            <person name="Alvarado L."/>
            <person name="Arachchi H.M."/>
            <person name="Berlin A."/>
            <person name="Brown A."/>
            <person name="Chapman S.B."/>
            <person name="Chen Z."/>
            <person name="Dunbar C."/>
            <person name="Freedman E."/>
            <person name="Gearin G."/>
            <person name="Gellesch M."/>
            <person name="Goldberg J."/>
            <person name="Griggs A."/>
            <person name="Gujja S."/>
            <person name="Heiman D."/>
            <person name="Howarth C."/>
            <person name="Larson L."/>
            <person name="Lui A."/>
            <person name="MacDonald P.J.P."/>
            <person name="Mehta T."/>
            <person name="Montmayeur A."/>
            <person name="Murphy C."/>
            <person name="Neiman D."/>
            <person name="Pearson M."/>
            <person name="Priest M."/>
            <person name="Roberts A."/>
            <person name="Saif S."/>
            <person name="Shea T."/>
            <person name="Shenoy N."/>
            <person name="Sisk P."/>
            <person name="Stolte C."/>
            <person name="Sykes S."/>
            <person name="Yandava C."/>
            <person name="Wortman J."/>
            <person name="Nusbaum C."/>
            <person name="Birren B."/>
        </authorList>
    </citation>
    <scope>NUCLEOTIDE SEQUENCE</scope>
    <source>
        <strain evidence="2">R3-111a-1</strain>
    </source>
</reference>
<protein>
    <submittedName>
        <fullName evidence="2 3">Uncharacterized protein</fullName>
    </submittedName>
</protein>